<reference evidence="2 3" key="1">
    <citation type="submission" date="2020-03" db="EMBL/GenBank/DDBJ databases">
        <title>Sequencing the genomes of 1000 actinobacteria strains.</title>
        <authorList>
            <person name="Klenk H.-P."/>
        </authorList>
    </citation>
    <scope>NUCLEOTIDE SEQUENCE [LARGE SCALE GENOMIC DNA]</scope>
    <source>
        <strain evidence="2 3">DSM 45668</strain>
    </source>
</reference>
<proteinExistence type="predicted"/>
<dbReference type="RefSeq" id="WP_167110281.1">
    <property type="nucleotide sequence ID" value="NZ_JAANOU010000001.1"/>
</dbReference>
<dbReference type="InterPro" id="IPR004942">
    <property type="entry name" value="Roadblock/LAMTOR2_dom"/>
</dbReference>
<dbReference type="PANTHER" id="PTHR36222:SF1">
    <property type="entry name" value="SERINE PROTEASE INHIBITOR RV3364C"/>
    <property type="match status" value="1"/>
</dbReference>
<dbReference type="SMART" id="SM00960">
    <property type="entry name" value="Robl_LC7"/>
    <property type="match status" value="1"/>
</dbReference>
<protein>
    <submittedName>
        <fullName evidence="2">Regulator of Ras-like GTPase activity (Roadblock/LC7/MglB family)</fullName>
    </submittedName>
</protein>
<comment type="caution">
    <text evidence="2">The sequence shown here is derived from an EMBL/GenBank/DDBJ whole genome shotgun (WGS) entry which is preliminary data.</text>
</comment>
<dbReference type="Pfam" id="PF03259">
    <property type="entry name" value="Robl_LC7"/>
    <property type="match status" value="1"/>
</dbReference>
<dbReference type="PANTHER" id="PTHR36222">
    <property type="entry name" value="SERINE PROTEASE INHIBITOR RV3364C"/>
    <property type="match status" value="1"/>
</dbReference>
<dbReference type="Proteomes" id="UP000754495">
    <property type="component" value="Unassembled WGS sequence"/>
</dbReference>
<sequence>MTDDLTWLLHRLVDRVPGSRSAVLLSADGIAKNWYGLADDEAETLAAMAGSICSLAKAVGTRFGGTPEGNVRQVLVETDGSILFVTAPSIGTVLAVLAGPGVDAATLSYEMGRLGDQLPQQLATPARQDIAAAQLGNR</sequence>
<name>A0ABX0SLX7_9PSEU</name>
<organism evidence="2 3">
    <name type="scientific">Amycolatopsis viridis</name>
    <dbReference type="NCBI Taxonomy" id="185678"/>
    <lineage>
        <taxon>Bacteria</taxon>
        <taxon>Bacillati</taxon>
        <taxon>Actinomycetota</taxon>
        <taxon>Actinomycetes</taxon>
        <taxon>Pseudonocardiales</taxon>
        <taxon>Pseudonocardiaceae</taxon>
        <taxon>Amycolatopsis</taxon>
    </lineage>
</organism>
<dbReference type="InterPro" id="IPR053141">
    <property type="entry name" value="Mycobact_SerProt_Inhib_Rv3364c"/>
</dbReference>
<evidence type="ECO:0000313" key="3">
    <source>
        <dbReference type="Proteomes" id="UP000754495"/>
    </source>
</evidence>
<evidence type="ECO:0000259" key="1">
    <source>
        <dbReference type="SMART" id="SM00960"/>
    </source>
</evidence>
<accession>A0ABX0SLX7</accession>
<evidence type="ECO:0000313" key="2">
    <source>
        <dbReference type="EMBL" id="NIH77981.1"/>
    </source>
</evidence>
<keyword evidence="3" id="KW-1185">Reference proteome</keyword>
<dbReference type="EMBL" id="JAANOU010000001">
    <property type="protein sequence ID" value="NIH77981.1"/>
    <property type="molecule type" value="Genomic_DNA"/>
</dbReference>
<feature type="domain" description="Roadblock/LAMTOR2" evidence="1">
    <location>
        <begin position="6"/>
        <end position="98"/>
    </location>
</feature>
<gene>
    <name evidence="2" type="ORF">FHX46_000511</name>
</gene>
<dbReference type="Gene3D" id="3.30.450.30">
    <property type="entry name" value="Dynein light chain 2a, cytoplasmic"/>
    <property type="match status" value="1"/>
</dbReference>
<dbReference type="SUPFAM" id="SSF103196">
    <property type="entry name" value="Roadblock/LC7 domain"/>
    <property type="match status" value="1"/>
</dbReference>